<evidence type="ECO:0008006" key="4">
    <source>
        <dbReference type="Google" id="ProtNLM"/>
    </source>
</evidence>
<keyword evidence="1" id="KW-0812">Transmembrane</keyword>
<evidence type="ECO:0000313" key="2">
    <source>
        <dbReference type="EMBL" id="TLQ00282.1"/>
    </source>
</evidence>
<keyword evidence="1" id="KW-1133">Transmembrane helix</keyword>
<dbReference type="Proteomes" id="UP000310458">
    <property type="component" value="Unassembled WGS sequence"/>
</dbReference>
<comment type="caution">
    <text evidence="2">The sequence shown here is derived from an EMBL/GenBank/DDBJ whole genome shotgun (WGS) entry which is preliminary data.</text>
</comment>
<keyword evidence="3" id="KW-1185">Reference proteome</keyword>
<feature type="transmembrane region" description="Helical" evidence="1">
    <location>
        <begin position="20"/>
        <end position="37"/>
    </location>
</feature>
<dbReference type="AlphaFoldDB" id="A0A5R9BJG5"/>
<feature type="transmembrane region" description="Helical" evidence="1">
    <location>
        <begin position="174"/>
        <end position="191"/>
    </location>
</feature>
<gene>
    <name evidence="2" type="ORF">FEF26_01575</name>
</gene>
<dbReference type="OrthoDB" id="7192068at2"/>
<feature type="transmembrane region" description="Helical" evidence="1">
    <location>
        <begin position="145"/>
        <end position="162"/>
    </location>
</feature>
<protein>
    <recommendedName>
        <fullName evidence="4">DedA family protein</fullName>
    </recommendedName>
</protein>
<feature type="transmembrane region" description="Helical" evidence="1">
    <location>
        <begin position="49"/>
        <end position="70"/>
    </location>
</feature>
<organism evidence="2 3">
    <name type="scientific">Nesterenkonia salmonea</name>
    <dbReference type="NCBI Taxonomy" id="1804987"/>
    <lineage>
        <taxon>Bacteria</taxon>
        <taxon>Bacillati</taxon>
        <taxon>Actinomycetota</taxon>
        <taxon>Actinomycetes</taxon>
        <taxon>Micrococcales</taxon>
        <taxon>Micrococcaceae</taxon>
        <taxon>Nesterenkonia</taxon>
    </lineage>
</organism>
<proteinExistence type="predicted"/>
<accession>A0A5R9BJG5</accession>
<dbReference type="RefSeq" id="WP_138251783.1">
    <property type="nucleotide sequence ID" value="NZ_VAVZ01000003.1"/>
</dbReference>
<dbReference type="EMBL" id="VAVZ01000003">
    <property type="protein sequence ID" value="TLQ00282.1"/>
    <property type="molecule type" value="Genomic_DNA"/>
</dbReference>
<keyword evidence="1" id="KW-0472">Membrane</keyword>
<evidence type="ECO:0000313" key="3">
    <source>
        <dbReference type="Proteomes" id="UP000310458"/>
    </source>
</evidence>
<sequence>MGIRRAQGSNGAFRDHGVAAAWGFAEATFFFVVPDVWTSWVGLRRPKRALGTTVSALGGALAGGAVTSWWGRKIPAQASHSALVKVPAITDSMVHQVEQEVAESGHASLMRGPTRGVPYKLYARASGLQRKSLLNFLAWSVPGRLIRFVAVTLAASGLAALTRRMFPNVSDKRVSAVFWTCWGGFYAWFIPTMSRRR</sequence>
<evidence type="ECO:0000256" key="1">
    <source>
        <dbReference type="SAM" id="Phobius"/>
    </source>
</evidence>
<name>A0A5R9BJG5_9MICC</name>
<reference evidence="2 3" key="1">
    <citation type="submission" date="2019-05" db="EMBL/GenBank/DDBJ databases">
        <title>Nesterenkonia sp. GY074 isolated from the Southern Atlantic Ocean.</title>
        <authorList>
            <person name="Zhang G."/>
        </authorList>
    </citation>
    <scope>NUCLEOTIDE SEQUENCE [LARGE SCALE GENOMIC DNA]</scope>
    <source>
        <strain evidence="2 3">GY074</strain>
    </source>
</reference>